<dbReference type="GO" id="GO:0046872">
    <property type="term" value="F:metal ion binding"/>
    <property type="evidence" value="ECO:0007669"/>
    <property type="project" value="UniProtKB-KW"/>
</dbReference>
<accession>L1NAB7</accession>
<dbReference type="GO" id="GO:0016787">
    <property type="term" value="F:hydrolase activity"/>
    <property type="evidence" value="ECO:0007669"/>
    <property type="project" value="UniProtKB-KW"/>
</dbReference>
<evidence type="ECO:0000256" key="7">
    <source>
        <dbReference type="ARBA" id="ARBA00022741"/>
    </source>
</evidence>
<keyword evidence="11" id="KW-0378">Hydrolase</keyword>
<comment type="subcellular location">
    <subcellularLocation>
        <location evidence="1">Cytoplasm</location>
    </subcellularLocation>
</comment>
<dbReference type="InterPro" id="IPR003442">
    <property type="entry name" value="T6A_TsaE"/>
</dbReference>
<dbReference type="RefSeq" id="WP_005467670.1">
    <property type="nucleotide sequence ID" value="NZ_KB291032.1"/>
</dbReference>
<dbReference type="EMBL" id="AMEQ01000040">
    <property type="protein sequence ID" value="EKY00225.1"/>
    <property type="molecule type" value="Genomic_DNA"/>
</dbReference>
<keyword evidence="7" id="KW-0547">Nucleotide-binding</keyword>
<evidence type="ECO:0000313" key="12">
    <source>
        <dbReference type="Proteomes" id="UP000010408"/>
    </source>
</evidence>
<dbReference type="SUPFAM" id="SSF52540">
    <property type="entry name" value="P-loop containing nucleoside triphosphate hydrolases"/>
    <property type="match status" value="1"/>
</dbReference>
<evidence type="ECO:0000256" key="1">
    <source>
        <dbReference type="ARBA" id="ARBA00004496"/>
    </source>
</evidence>
<dbReference type="GO" id="GO:0005737">
    <property type="term" value="C:cytoplasm"/>
    <property type="evidence" value="ECO:0007669"/>
    <property type="project" value="UniProtKB-SubCell"/>
</dbReference>
<evidence type="ECO:0000256" key="10">
    <source>
        <dbReference type="ARBA" id="ARBA00032441"/>
    </source>
</evidence>
<keyword evidence="9" id="KW-0460">Magnesium</keyword>
<keyword evidence="4" id="KW-0963">Cytoplasm</keyword>
<gene>
    <name evidence="11" type="ORF">HMPREF9134_01556</name>
</gene>
<keyword evidence="6" id="KW-0479">Metal-binding</keyword>
<dbReference type="Proteomes" id="UP000010408">
    <property type="component" value="Unassembled WGS sequence"/>
</dbReference>
<evidence type="ECO:0000256" key="6">
    <source>
        <dbReference type="ARBA" id="ARBA00022723"/>
    </source>
</evidence>
<dbReference type="InterPro" id="IPR027417">
    <property type="entry name" value="P-loop_NTPase"/>
</dbReference>
<dbReference type="GO" id="GO:0005524">
    <property type="term" value="F:ATP binding"/>
    <property type="evidence" value="ECO:0007669"/>
    <property type="project" value="UniProtKB-KW"/>
</dbReference>
<evidence type="ECO:0000256" key="5">
    <source>
        <dbReference type="ARBA" id="ARBA00022694"/>
    </source>
</evidence>
<keyword evidence="5" id="KW-0819">tRNA processing</keyword>
<reference evidence="11 12" key="1">
    <citation type="submission" date="2012-05" db="EMBL/GenBank/DDBJ databases">
        <authorList>
            <person name="Weinstock G."/>
            <person name="Sodergren E."/>
            <person name="Lobos E.A."/>
            <person name="Fulton L."/>
            <person name="Fulton R."/>
            <person name="Courtney L."/>
            <person name="Fronick C."/>
            <person name="O'Laughlin M."/>
            <person name="Godfrey J."/>
            <person name="Wilson R.M."/>
            <person name="Miner T."/>
            <person name="Farmer C."/>
            <person name="Delehaunty K."/>
            <person name="Cordes M."/>
            <person name="Minx P."/>
            <person name="Tomlinson C."/>
            <person name="Chen J."/>
            <person name="Wollam A."/>
            <person name="Pepin K.H."/>
            <person name="Bhonagiri V."/>
            <person name="Zhang X."/>
            <person name="Suruliraj S."/>
            <person name="Warren W."/>
            <person name="Mitreva M."/>
            <person name="Mardis E.R."/>
            <person name="Wilson R.K."/>
        </authorList>
    </citation>
    <scope>NUCLEOTIDE SEQUENCE [LARGE SCALE GENOMIC DNA]</scope>
    <source>
        <strain evidence="11 12">F0037</strain>
    </source>
</reference>
<dbReference type="PATRIC" id="fig|1127696.3.peg.1405"/>
<comment type="caution">
    <text evidence="11">The sequence shown here is derived from an EMBL/GenBank/DDBJ whole genome shotgun (WGS) entry which is preliminary data.</text>
</comment>
<keyword evidence="8" id="KW-0067">ATP-binding</keyword>
<dbReference type="HOGENOM" id="CLU_087829_5_0_10"/>
<dbReference type="STRING" id="1127696.HMPREF9134_01556"/>
<dbReference type="NCBIfam" id="TIGR00150">
    <property type="entry name" value="T6A_YjeE"/>
    <property type="match status" value="1"/>
</dbReference>
<evidence type="ECO:0000256" key="8">
    <source>
        <dbReference type="ARBA" id="ARBA00022840"/>
    </source>
</evidence>
<sequence length="152" mass="17162">MDTETTYLLPKAEAAKSIARQFVDEVLPWGDVFAFYAPMGTGKTTFIKALCEVLGVEDVINSPTFSIINEYRAEPSGELIYHFDCYRLEKLSDALSLGADDYLQSGALCFIEWPEVIEDILPEGTICITLEELEDGQRKLVARYRKEAENHE</sequence>
<dbReference type="eggNOG" id="COG0802">
    <property type="taxonomic scope" value="Bacteria"/>
</dbReference>
<evidence type="ECO:0000256" key="4">
    <source>
        <dbReference type="ARBA" id="ARBA00022490"/>
    </source>
</evidence>
<evidence type="ECO:0000256" key="3">
    <source>
        <dbReference type="ARBA" id="ARBA00019010"/>
    </source>
</evidence>
<dbReference type="Gene3D" id="3.40.50.300">
    <property type="entry name" value="P-loop containing nucleotide triphosphate hydrolases"/>
    <property type="match status" value="1"/>
</dbReference>
<name>L1NAB7_9PORP</name>
<protein>
    <recommendedName>
        <fullName evidence="3">tRNA threonylcarbamoyladenosine biosynthesis protein TsaE</fullName>
    </recommendedName>
    <alternativeName>
        <fullName evidence="10">t(6)A37 threonylcarbamoyladenosine biosynthesis protein TsaE</fullName>
    </alternativeName>
</protein>
<evidence type="ECO:0000256" key="2">
    <source>
        <dbReference type="ARBA" id="ARBA00007599"/>
    </source>
</evidence>
<comment type="similarity">
    <text evidence="2">Belongs to the TsaE family.</text>
</comment>
<dbReference type="Pfam" id="PF02367">
    <property type="entry name" value="TsaE"/>
    <property type="match status" value="1"/>
</dbReference>
<dbReference type="AlphaFoldDB" id="L1NAB7"/>
<dbReference type="PANTHER" id="PTHR33540:SF2">
    <property type="entry name" value="TRNA THREONYLCARBAMOYLADENOSINE BIOSYNTHESIS PROTEIN TSAE"/>
    <property type="match status" value="1"/>
</dbReference>
<proteinExistence type="inferred from homology"/>
<evidence type="ECO:0000256" key="9">
    <source>
        <dbReference type="ARBA" id="ARBA00022842"/>
    </source>
</evidence>
<dbReference type="PANTHER" id="PTHR33540">
    <property type="entry name" value="TRNA THREONYLCARBAMOYLADENOSINE BIOSYNTHESIS PROTEIN TSAE"/>
    <property type="match status" value="1"/>
</dbReference>
<evidence type="ECO:0000313" key="11">
    <source>
        <dbReference type="EMBL" id="EKY00225.1"/>
    </source>
</evidence>
<organism evidence="11 12">
    <name type="scientific">Porphyromonas catoniae F0037</name>
    <dbReference type="NCBI Taxonomy" id="1127696"/>
    <lineage>
        <taxon>Bacteria</taxon>
        <taxon>Pseudomonadati</taxon>
        <taxon>Bacteroidota</taxon>
        <taxon>Bacteroidia</taxon>
        <taxon>Bacteroidales</taxon>
        <taxon>Porphyromonadaceae</taxon>
        <taxon>Porphyromonas</taxon>
    </lineage>
</organism>
<dbReference type="GO" id="GO:0002949">
    <property type="term" value="P:tRNA threonylcarbamoyladenosine modification"/>
    <property type="evidence" value="ECO:0007669"/>
    <property type="project" value="InterPro"/>
</dbReference>